<feature type="transmembrane region" description="Helical" evidence="6">
    <location>
        <begin position="55"/>
        <end position="88"/>
    </location>
</feature>
<dbReference type="PANTHER" id="PTHR35007:SF3">
    <property type="entry name" value="POSSIBLE CONSERVED ALANINE RICH MEMBRANE PROTEIN"/>
    <property type="match status" value="1"/>
</dbReference>
<organism evidence="8 9">
    <name type="scientific">Tessaracoccus lubricantis</name>
    <dbReference type="NCBI Taxonomy" id="545543"/>
    <lineage>
        <taxon>Bacteria</taxon>
        <taxon>Bacillati</taxon>
        <taxon>Actinomycetota</taxon>
        <taxon>Actinomycetes</taxon>
        <taxon>Propionibacteriales</taxon>
        <taxon>Propionibacteriaceae</taxon>
        <taxon>Tessaracoccus</taxon>
    </lineage>
</organism>
<evidence type="ECO:0000256" key="1">
    <source>
        <dbReference type="ARBA" id="ARBA00004651"/>
    </source>
</evidence>
<evidence type="ECO:0000256" key="5">
    <source>
        <dbReference type="ARBA" id="ARBA00023136"/>
    </source>
</evidence>
<evidence type="ECO:0000256" key="3">
    <source>
        <dbReference type="ARBA" id="ARBA00022692"/>
    </source>
</evidence>
<dbReference type="PANTHER" id="PTHR35007">
    <property type="entry name" value="INTEGRAL MEMBRANE PROTEIN-RELATED"/>
    <property type="match status" value="1"/>
</dbReference>
<dbReference type="Pfam" id="PF00482">
    <property type="entry name" value="T2SSF"/>
    <property type="match status" value="1"/>
</dbReference>
<evidence type="ECO:0000256" key="6">
    <source>
        <dbReference type="SAM" id="Phobius"/>
    </source>
</evidence>
<evidence type="ECO:0000313" key="9">
    <source>
        <dbReference type="Proteomes" id="UP001501521"/>
    </source>
</evidence>
<reference evidence="9" key="1">
    <citation type="journal article" date="2019" name="Int. J. Syst. Evol. Microbiol.">
        <title>The Global Catalogue of Microorganisms (GCM) 10K type strain sequencing project: providing services to taxonomists for standard genome sequencing and annotation.</title>
        <authorList>
            <consortium name="The Broad Institute Genomics Platform"/>
            <consortium name="The Broad Institute Genome Sequencing Center for Infectious Disease"/>
            <person name="Wu L."/>
            <person name="Ma J."/>
        </authorList>
    </citation>
    <scope>NUCLEOTIDE SEQUENCE [LARGE SCALE GENOMIC DNA]</scope>
    <source>
        <strain evidence="9">JCM 19125</strain>
    </source>
</reference>
<keyword evidence="9" id="KW-1185">Reference proteome</keyword>
<comment type="caution">
    <text evidence="8">The sequence shown here is derived from an EMBL/GenBank/DDBJ whole genome shotgun (WGS) entry which is preliminary data.</text>
</comment>
<accession>A0ABP9FR34</accession>
<keyword evidence="4 6" id="KW-1133">Transmembrane helix</keyword>
<protein>
    <submittedName>
        <fullName evidence="8">Type II secretion system protein</fullName>
    </submittedName>
</protein>
<evidence type="ECO:0000256" key="4">
    <source>
        <dbReference type="ARBA" id="ARBA00022989"/>
    </source>
</evidence>
<dbReference type="Proteomes" id="UP001501521">
    <property type="component" value="Unassembled WGS sequence"/>
</dbReference>
<keyword evidence="2" id="KW-1003">Cell membrane</keyword>
<feature type="transmembrane region" description="Helical" evidence="6">
    <location>
        <begin position="246"/>
        <end position="265"/>
    </location>
</feature>
<evidence type="ECO:0000259" key="7">
    <source>
        <dbReference type="Pfam" id="PF00482"/>
    </source>
</evidence>
<dbReference type="EMBL" id="BAABLV010000066">
    <property type="protein sequence ID" value="GAA4909730.1"/>
    <property type="molecule type" value="Genomic_DNA"/>
</dbReference>
<comment type="subcellular location">
    <subcellularLocation>
        <location evidence="1">Cell membrane</location>
        <topology evidence="1">Multi-pass membrane protein</topology>
    </subcellularLocation>
</comment>
<dbReference type="InterPro" id="IPR042094">
    <property type="entry name" value="T2SS_GspF_sf"/>
</dbReference>
<sequence>MNPAVIAVVAAALVGVGIVVAVLGFMPVAESTSKPQRTNGHAQKISRATRIKLGIGALLGLAAGLVTGWVILILLVPAAIVGLPYLLGAGSDLSGIKKLDALEEWTRSLSGVLGAGVSLEQAIATSQASAPAAIQTEVNALVARLRSRMSSEEALRRFADDLGDTTADKIVCALILGARRRNIGLTQILEDLAESVAEDVSSRRMVQAERTRQTTTVRYVTLITVVVFGGFLLFGGSYVAPYGTTVGQPILAVLLAAYVGVLVWLRRMNRAEPLPRLLERVAS</sequence>
<evidence type="ECO:0000313" key="8">
    <source>
        <dbReference type="EMBL" id="GAA4909730.1"/>
    </source>
</evidence>
<gene>
    <name evidence="8" type="ORF">GCM10025789_31240</name>
</gene>
<feature type="transmembrane region" description="Helical" evidence="6">
    <location>
        <begin position="219"/>
        <end position="240"/>
    </location>
</feature>
<keyword evidence="5 6" id="KW-0472">Membrane</keyword>
<dbReference type="RefSeq" id="WP_386084614.1">
    <property type="nucleotide sequence ID" value="NZ_JBHTIX010000003.1"/>
</dbReference>
<dbReference type="Gene3D" id="1.20.81.30">
    <property type="entry name" value="Type II secretion system (T2SS), domain F"/>
    <property type="match status" value="1"/>
</dbReference>
<feature type="domain" description="Type II secretion system protein GspF" evidence="7">
    <location>
        <begin position="105"/>
        <end position="231"/>
    </location>
</feature>
<dbReference type="InterPro" id="IPR018076">
    <property type="entry name" value="T2SS_GspF_dom"/>
</dbReference>
<proteinExistence type="predicted"/>
<evidence type="ECO:0000256" key="2">
    <source>
        <dbReference type="ARBA" id="ARBA00022475"/>
    </source>
</evidence>
<name>A0ABP9FR34_9ACTN</name>
<keyword evidence="3 6" id="KW-0812">Transmembrane</keyword>